<evidence type="ECO:0000256" key="6">
    <source>
        <dbReference type="ARBA" id="ARBA00022737"/>
    </source>
</evidence>
<dbReference type="GO" id="GO:0004360">
    <property type="term" value="F:glutamine-fructose-6-phosphate transaminase (isomerizing) activity"/>
    <property type="evidence" value="ECO:0007669"/>
    <property type="project" value="UniProtKB-EC"/>
</dbReference>
<dbReference type="GO" id="GO:0006047">
    <property type="term" value="P:UDP-N-acetylglucosamine metabolic process"/>
    <property type="evidence" value="ECO:0007669"/>
    <property type="project" value="TreeGrafter"/>
</dbReference>
<comment type="caution">
    <text evidence="11">The sequence shown here is derived from an EMBL/GenBank/DDBJ whole genome shotgun (WGS) entry which is preliminary data.</text>
</comment>
<dbReference type="InterPro" id="IPR035490">
    <property type="entry name" value="GlmS/FrlB_SIS"/>
</dbReference>
<dbReference type="Pfam" id="PF13522">
    <property type="entry name" value="GATase_6"/>
    <property type="match status" value="1"/>
</dbReference>
<reference evidence="11 12" key="1">
    <citation type="submission" date="2018-12" db="EMBL/GenBank/DDBJ databases">
        <title>The complete genome of the methanogenic archaea of the candidate phylum Verstraetearchaeota, obtained from the metagenome of underground thermal water.</title>
        <authorList>
            <person name="Kadnikov V.V."/>
            <person name="Mardanov A.V."/>
            <person name="Beletsky A.V."/>
            <person name="Karnachuk O.V."/>
            <person name="Ravin N.V."/>
        </authorList>
    </citation>
    <scope>NUCLEOTIDE SEQUENCE [LARGE SCALE GENOMIC DNA]</scope>
    <source>
        <strain evidence="11">Ch88</strain>
    </source>
</reference>
<feature type="domain" description="SIS" evidence="10">
    <location>
        <begin position="279"/>
        <end position="418"/>
    </location>
</feature>
<dbReference type="InterPro" id="IPR029055">
    <property type="entry name" value="Ntn_hydrolases_N"/>
</dbReference>
<dbReference type="SUPFAM" id="SSF53697">
    <property type="entry name" value="SIS domain"/>
    <property type="match status" value="1"/>
</dbReference>
<dbReference type="FunFam" id="3.60.20.10:FF:000006">
    <property type="entry name" value="Glutamine--fructose-6-phosphate aminotransferase [isomerizing]"/>
    <property type="match status" value="1"/>
</dbReference>
<keyword evidence="5 11" id="KW-0808">Transferase</keyword>
<dbReference type="CDD" id="cd05009">
    <property type="entry name" value="SIS_GlmS_GlmD_2"/>
    <property type="match status" value="1"/>
</dbReference>
<evidence type="ECO:0000256" key="7">
    <source>
        <dbReference type="ARBA" id="ARBA00022962"/>
    </source>
</evidence>
<protein>
    <recommendedName>
        <fullName evidence="3">Glutamine--fructose-6-phosphate aminotransferase [isomerizing]</fullName>
        <ecNumber evidence="2">2.6.1.16</ecNumber>
    </recommendedName>
</protein>
<comment type="function">
    <text evidence="8">Catalyzes the first step in hexosamine metabolism, converting fructose-6P into glucosamine-6P using glutamine as a nitrogen source.</text>
</comment>
<dbReference type="NCBIfam" id="NF001484">
    <property type="entry name" value="PRK00331.1"/>
    <property type="match status" value="1"/>
</dbReference>
<dbReference type="CDD" id="cd05008">
    <property type="entry name" value="SIS_GlmS_GlmD_1"/>
    <property type="match status" value="1"/>
</dbReference>
<evidence type="ECO:0000259" key="10">
    <source>
        <dbReference type="PROSITE" id="PS51464"/>
    </source>
</evidence>
<keyword evidence="7" id="KW-0315">Glutamine amidotransferase</keyword>
<dbReference type="GO" id="GO:0006002">
    <property type="term" value="P:fructose 6-phosphate metabolic process"/>
    <property type="evidence" value="ECO:0007669"/>
    <property type="project" value="TreeGrafter"/>
</dbReference>
<comment type="catalytic activity">
    <reaction evidence="1">
        <text>D-fructose 6-phosphate + L-glutamine = D-glucosamine 6-phosphate + L-glutamate</text>
        <dbReference type="Rhea" id="RHEA:13237"/>
        <dbReference type="ChEBI" id="CHEBI:29985"/>
        <dbReference type="ChEBI" id="CHEBI:58359"/>
        <dbReference type="ChEBI" id="CHEBI:58725"/>
        <dbReference type="ChEBI" id="CHEBI:61527"/>
        <dbReference type="EC" id="2.6.1.16"/>
    </reaction>
</comment>
<dbReference type="EC" id="2.6.1.16" evidence="2"/>
<dbReference type="Gene3D" id="3.40.50.10490">
    <property type="entry name" value="Glucose-6-phosphate isomerase like protein, domain 1"/>
    <property type="match status" value="2"/>
</dbReference>
<dbReference type="InterPro" id="IPR046348">
    <property type="entry name" value="SIS_dom_sf"/>
</dbReference>
<dbReference type="InterPro" id="IPR005855">
    <property type="entry name" value="GFAT"/>
</dbReference>
<dbReference type="InterPro" id="IPR001347">
    <property type="entry name" value="SIS_dom"/>
</dbReference>
<name>A0A3S3VD35_METS7</name>
<evidence type="ECO:0000256" key="4">
    <source>
        <dbReference type="ARBA" id="ARBA00022576"/>
    </source>
</evidence>
<gene>
    <name evidence="11" type="ORF">Metus_0715</name>
</gene>
<dbReference type="PROSITE" id="PS51464">
    <property type="entry name" value="SIS"/>
    <property type="match status" value="2"/>
</dbReference>
<dbReference type="InterPro" id="IPR047084">
    <property type="entry name" value="GFAT_N"/>
</dbReference>
<dbReference type="PROSITE" id="PS51278">
    <property type="entry name" value="GATASE_TYPE_2"/>
    <property type="match status" value="1"/>
</dbReference>
<dbReference type="InterPro" id="IPR035466">
    <property type="entry name" value="GlmS/AgaS_SIS"/>
</dbReference>
<dbReference type="PANTHER" id="PTHR10937:SF0">
    <property type="entry name" value="GLUTAMINE--FRUCTOSE-6-PHOSPHATE TRANSAMINASE (ISOMERIZING)"/>
    <property type="match status" value="1"/>
</dbReference>
<dbReference type="GO" id="GO:0097367">
    <property type="term" value="F:carbohydrate derivative binding"/>
    <property type="evidence" value="ECO:0007669"/>
    <property type="project" value="InterPro"/>
</dbReference>
<evidence type="ECO:0000313" key="12">
    <source>
        <dbReference type="Proteomes" id="UP000288215"/>
    </source>
</evidence>
<keyword evidence="6" id="KW-0677">Repeat</keyword>
<evidence type="ECO:0000256" key="3">
    <source>
        <dbReference type="ARBA" id="ARBA00016090"/>
    </source>
</evidence>
<evidence type="ECO:0000256" key="1">
    <source>
        <dbReference type="ARBA" id="ARBA00001031"/>
    </source>
</evidence>
<evidence type="ECO:0000256" key="5">
    <source>
        <dbReference type="ARBA" id="ARBA00022679"/>
    </source>
</evidence>
<dbReference type="GO" id="GO:0006487">
    <property type="term" value="P:protein N-linked glycosylation"/>
    <property type="evidence" value="ECO:0007669"/>
    <property type="project" value="TreeGrafter"/>
</dbReference>
<evidence type="ECO:0000256" key="8">
    <source>
        <dbReference type="ARBA" id="ARBA00055466"/>
    </source>
</evidence>
<dbReference type="PANTHER" id="PTHR10937">
    <property type="entry name" value="GLUCOSAMINE--FRUCTOSE-6-PHOSPHATE AMINOTRANSFERASE, ISOMERIZING"/>
    <property type="match status" value="1"/>
</dbReference>
<dbReference type="Gene3D" id="3.60.20.10">
    <property type="entry name" value="Glutamine Phosphoribosylpyrophosphate, subunit 1, domain 1"/>
    <property type="match status" value="1"/>
</dbReference>
<dbReference type="SUPFAM" id="SSF56235">
    <property type="entry name" value="N-terminal nucleophile aminohydrolases (Ntn hydrolases)"/>
    <property type="match status" value="1"/>
</dbReference>
<accession>A0A3S3VD35</accession>
<dbReference type="CDD" id="cd00714">
    <property type="entry name" value="GFAT"/>
    <property type="match status" value="1"/>
</dbReference>
<evidence type="ECO:0000259" key="9">
    <source>
        <dbReference type="PROSITE" id="PS51278"/>
    </source>
</evidence>
<feature type="domain" description="SIS" evidence="10">
    <location>
        <begin position="451"/>
        <end position="592"/>
    </location>
</feature>
<keyword evidence="4 11" id="KW-0032">Aminotransferase</keyword>
<evidence type="ECO:0000256" key="2">
    <source>
        <dbReference type="ARBA" id="ARBA00012916"/>
    </source>
</evidence>
<feature type="domain" description="Glutamine amidotransferase type-2" evidence="9">
    <location>
        <begin position="2"/>
        <end position="220"/>
    </location>
</feature>
<evidence type="ECO:0000313" key="11">
    <source>
        <dbReference type="EMBL" id="RWX73936.1"/>
    </source>
</evidence>
<dbReference type="NCBIfam" id="TIGR01135">
    <property type="entry name" value="glmS"/>
    <property type="match status" value="1"/>
</dbReference>
<dbReference type="Pfam" id="PF01380">
    <property type="entry name" value="SIS"/>
    <property type="match status" value="2"/>
</dbReference>
<dbReference type="InterPro" id="IPR017932">
    <property type="entry name" value="GATase_2_dom"/>
</dbReference>
<organism evidence="11 12">
    <name type="scientific">Methanosuratincola subterraneus</name>
    <dbReference type="NCBI Taxonomy" id="2593994"/>
    <lineage>
        <taxon>Archaea</taxon>
        <taxon>Thermoproteota</taxon>
        <taxon>Methanosuratincolia</taxon>
        <taxon>Candidatus Methanomethylicales</taxon>
        <taxon>Candidatus Methanomethylicaceae</taxon>
        <taxon>Candidatus Methanosuratincola (ex Vanwonterghem et al. 2016)</taxon>
    </lineage>
</organism>
<proteinExistence type="predicted"/>
<dbReference type="AlphaFoldDB" id="A0A3S3VD35"/>
<sequence>MCGIFGCICEAAVPVLVDGLRRLEYRGYDSVGFAFISEGRIIVMKDKGSIDDFVRRVDLDSLDSRIEVGIGHTRWATHGAPCKENAHPHLDCTGSIAIVHNGVLENFLELRAGLQARGHAFSSNTDSEVIAHLVEEGVRSGIGLKGALASASSQTRGSMAVAALSSAEPDRIVCFRRESPLILGIGPKGVYCASDIPALVKYATRFFLMPEGSLATLTRGGFTLESASGEQIDPCAVGVDWDLAAVDRGGYAHFMLKEIHEQPLAVSNTLRISAEYVARAASLLLGKRILLTGSGTSYHACLCASYLLNSLGFDARAIISSEFEEHLKGQPLGEAVVVGVSQSGETADTLGAIRHAKRLGARVLGITNTLSSSITSLSDAYLCTQGGPEIGVAATKSFLTQLVALEMLSFRAALASGSLSRADYEGVVSEMASLPAKISSILGRLDRLREIALKYADRRDAYFLGRGMNVATAMEGALKLKEISYIHAEGYPAGESKHGPISLVEPGFLCVFVAPKDSSRQRIIGNVMEMKARGAEIFSVLTEGDGELVEVSDEHFEVPESPEYLYPVLCTVPLQALAYYVATYRGLDPDRPRNLAKSVTVL</sequence>
<dbReference type="EMBL" id="RXGA01000002">
    <property type="protein sequence ID" value="RWX73936.1"/>
    <property type="molecule type" value="Genomic_DNA"/>
</dbReference>
<dbReference type="Proteomes" id="UP000288215">
    <property type="component" value="Unassembled WGS sequence"/>
</dbReference>